<feature type="transmembrane region" description="Helical" evidence="8">
    <location>
        <begin position="305"/>
        <end position="324"/>
    </location>
</feature>
<feature type="transmembrane region" description="Helical" evidence="8">
    <location>
        <begin position="7"/>
        <end position="25"/>
    </location>
</feature>
<evidence type="ECO:0000313" key="10">
    <source>
        <dbReference type="EMBL" id="MER5172925.1"/>
    </source>
</evidence>
<dbReference type="EMBL" id="JAYWLC010000012">
    <property type="protein sequence ID" value="MER5172925.1"/>
    <property type="molecule type" value="Genomic_DNA"/>
</dbReference>
<keyword evidence="7 8" id="KW-0472">Membrane</keyword>
<evidence type="ECO:0000256" key="2">
    <source>
        <dbReference type="ARBA" id="ARBA00006236"/>
    </source>
</evidence>
<feature type="transmembrane region" description="Helical" evidence="8">
    <location>
        <begin position="369"/>
        <end position="388"/>
    </location>
</feature>
<feature type="transmembrane region" description="Helical" evidence="8">
    <location>
        <begin position="135"/>
        <end position="154"/>
    </location>
</feature>
<evidence type="ECO:0000256" key="1">
    <source>
        <dbReference type="ARBA" id="ARBA00004651"/>
    </source>
</evidence>
<dbReference type="Proteomes" id="UP001438953">
    <property type="component" value="Unassembled WGS sequence"/>
</dbReference>
<feature type="transmembrane region" description="Helical" evidence="8">
    <location>
        <begin position="76"/>
        <end position="94"/>
    </location>
</feature>
<feature type="transmembrane region" description="Helical" evidence="8">
    <location>
        <begin position="281"/>
        <end position="299"/>
    </location>
</feature>
<accession>A0ABV1SJJ7</accession>
<dbReference type="PROSITE" id="PS00216">
    <property type="entry name" value="SUGAR_TRANSPORT_1"/>
    <property type="match status" value="1"/>
</dbReference>
<reference evidence="10 11" key="1">
    <citation type="submission" date="2024-01" db="EMBL/GenBank/DDBJ databases">
        <authorList>
            <person name="Deng Y."/>
            <person name="Su J."/>
        </authorList>
    </citation>
    <scope>NUCLEOTIDE SEQUENCE [LARGE SCALE GENOMIC DNA]</scope>
    <source>
        <strain evidence="10 11">CPCC 100088</strain>
    </source>
</reference>
<feature type="domain" description="Major facilitator superfamily (MFS) profile" evidence="9">
    <location>
        <begin position="11"/>
        <end position="410"/>
    </location>
</feature>
<evidence type="ECO:0000256" key="3">
    <source>
        <dbReference type="ARBA" id="ARBA00022448"/>
    </source>
</evidence>
<evidence type="ECO:0000256" key="4">
    <source>
        <dbReference type="ARBA" id="ARBA00022475"/>
    </source>
</evidence>
<feature type="transmembrane region" description="Helical" evidence="8">
    <location>
        <begin position="160"/>
        <end position="185"/>
    </location>
</feature>
<reference evidence="10 11" key="2">
    <citation type="submission" date="2024-06" db="EMBL/GenBank/DDBJ databases">
        <title>Thioclava kandeliae sp. nov. from a rhizosphere soil sample of Kandelia candel in a mangrove.</title>
        <authorList>
            <person name="Mu T."/>
        </authorList>
    </citation>
    <scope>NUCLEOTIDE SEQUENCE [LARGE SCALE GENOMIC DNA]</scope>
    <source>
        <strain evidence="10 11">CPCC 100088</strain>
    </source>
</reference>
<keyword evidence="6 8" id="KW-1133">Transmembrane helix</keyword>
<evidence type="ECO:0000256" key="8">
    <source>
        <dbReference type="RuleBase" id="RU365088"/>
    </source>
</evidence>
<keyword evidence="3 8" id="KW-0813">Transport</keyword>
<dbReference type="SUPFAM" id="SSF103473">
    <property type="entry name" value="MFS general substrate transporter"/>
    <property type="match status" value="1"/>
</dbReference>
<evidence type="ECO:0000256" key="7">
    <source>
        <dbReference type="ARBA" id="ARBA00023136"/>
    </source>
</evidence>
<keyword evidence="8" id="KW-0997">Cell inner membrane</keyword>
<name>A0ABV1SJJ7_9RHOB</name>
<evidence type="ECO:0000256" key="6">
    <source>
        <dbReference type="ARBA" id="ARBA00022989"/>
    </source>
</evidence>
<evidence type="ECO:0000256" key="5">
    <source>
        <dbReference type="ARBA" id="ARBA00022692"/>
    </source>
</evidence>
<feature type="transmembrane region" description="Helical" evidence="8">
    <location>
        <begin position="206"/>
        <end position="229"/>
    </location>
</feature>
<dbReference type="Gene3D" id="1.20.1720.10">
    <property type="entry name" value="Multidrug resistance protein D"/>
    <property type="match status" value="1"/>
</dbReference>
<dbReference type="PANTHER" id="PTHR23502:SF132">
    <property type="entry name" value="POLYAMINE TRANSPORTER 2-RELATED"/>
    <property type="match status" value="1"/>
</dbReference>
<sequence>MSDRHPPYWVFVTVLALLTIFPPLATDMYLSAMHELEGVLNASAAGVEMSLSLFFLGLCAGQLMMGPLIEGYGRKVPLICGAALFTVSSLALLFTRDITVFNSLRFVQAVGACAGMVVGRAMVSDLFTGRQMAKTLTVLVMLMTVGPIAAPFLGSVLYTYLGWQAIFVAMIVIGCVAAILAQITLPETLPAAKRQPKAFRGAFRSYGTLIARPAFVVATLSAALIQGAMFAFITGSAGVFKTGFGLGNMQYGLIFGLVAAALMLSSQLNTKLLDRVSPEALIGRGLPVIVMLALGLVMLSGTTNLWVYVVPLWLVMGMVGLLTANMMAVAMGAARAMAGVGSALVGAIQFAIAFLCSSSVALIPVSDGLAMAVGIAAPATLSAVIWFAGRALGAFVGLEPDEQALVQEPL</sequence>
<dbReference type="CDD" id="cd17320">
    <property type="entry name" value="MFS_MdfA_MDR_like"/>
    <property type="match status" value="1"/>
</dbReference>
<comment type="caution">
    <text evidence="10">The sequence shown here is derived from an EMBL/GenBank/DDBJ whole genome shotgun (WGS) entry which is preliminary data.</text>
</comment>
<feature type="transmembrane region" description="Helical" evidence="8">
    <location>
        <begin position="336"/>
        <end position="363"/>
    </location>
</feature>
<keyword evidence="11" id="KW-1185">Reference proteome</keyword>
<evidence type="ECO:0000313" key="11">
    <source>
        <dbReference type="Proteomes" id="UP001438953"/>
    </source>
</evidence>
<keyword evidence="4" id="KW-1003">Cell membrane</keyword>
<comment type="subcellular location">
    <subcellularLocation>
        <location evidence="8">Cell inner membrane</location>
        <topology evidence="8">Multi-pass membrane protein</topology>
    </subcellularLocation>
    <subcellularLocation>
        <location evidence="1">Cell membrane</location>
        <topology evidence="1">Multi-pass membrane protein</topology>
    </subcellularLocation>
</comment>
<dbReference type="InterPro" id="IPR020846">
    <property type="entry name" value="MFS_dom"/>
</dbReference>
<dbReference type="NCBIfam" id="TIGR00710">
    <property type="entry name" value="efflux_Bcr_CflA"/>
    <property type="match status" value="1"/>
</dbReference>
<keyword evidence="5 8" id="KW-0812">Transmembrane</keyword>
<dbReference type="Pfam" id="PF07690">
    <property type="entry name" value="MFS_1"/>
    <property type="match status" value="1"/>
</dbReference>
<dbReference type="InterPro" id="IPR011701">
    <property type="entry name" value="MFS"/>
</dbReference>
<feature type="transmembrane region" description="Helical" evidence="8">
    <location>
        <begin position="45"/>
        <end position="64"/>
    </location>
</feature>
<feature type="transmembrane region" description="Helical" evidence="8">
    <location>
        <begin position="106"/>
        <end position="123"/>
    </location>
</feature>
<gene>
    <name evidence="10" type="ORF">VSX56_14195</name>
</gene>
<dbReference type="InterPro" id="IPR036259">
    <property type="entry name" value="MFS_trans_sf"/>
</dbReference>
<dbReference type="PANTHER" id="PTHR23502">
    <property type="entry name" value="MAJOR FACILITATOR SUPERFAMILY"/>
    <property type="match status" value="1"/>
</dbReference>
<evidence type="ECO:0000259" key="9">
    <source>
        <dbReference type="PROSITE" id="PS50850"/>
    </source>
</evidence>
<dbReference type="InterPro" id="IPR004812">
    <property type="entry name" value="Efflux_drug-R_Bcr/CmlA"/>
</dbReference>
<protein>
    <recommendedName>
        <fullName evidence="8">Bcr/CflA family efflux transporter</fullName>
    </recommendedName>
</protein>
<comment type="similarity">
    <text evidence="2 8">Belongs to the major facilitator superfamily. Bcr/CmlA family.</text>
</comment>
<organism evidence="10 11">
    <name type="scientific">Thioclava kandeliae</name>
    <dbReference type="NCBI Taxonomy" id="3070818"/>
    <lineage>
        <taxon>Bacteria</taxon>
        <taxon>Pseudomonadati</taxon>
        <taxon>Pseudomonadota</taxon>
        <taxon>Alphaproteobacteria</taxon>
        <taxon>Rhodobacterales</taxon>
        <taxon>Paracoccaceae</taxon>
        <taxon>Thioclava</taxon>
    </lineage>
</organism>
<dbReference type="PROSITE" id="PS50850">
    <property type="entry name" value="MFS"/>
    <property type="match status" value="1"/>
</dbReference>
<proteinExistence type="inferred from homology"/>
<dbReference type="RefSeq" id="WP_350938036.1">
    <property type="nucleotide sequence ID" value="NZ_JAYWLC010000012.1"/>
</dbReference>
<feature type="transmembrane region" description="Helical" evidence="8">
    <location>
        <begin position="249"/>
        <end position="269"/>
    </location>
</feature>
<dbReference type="InterPro" id="IPR005829">
    <property type="entry name" value="Sugar_transporter_CS"/>
</dbReference>